<gene>
    <name evidence="2" type="ORF">SCUD_LOCUS18430</name>
</gene>
<name>A0A183KTP0_9TREM</name>
<proteinExistence type="predicted"/>
<protein>
    <submittedName>
        <fullName evidence="4">DUF4150 domain-containing protein</fullName>
    </submittedName>
</protein>
<accession>A0A183KTP0</accession>
<reference evidence="4" key="1">
    <citation type="submission" date="2016-06" db="UniProtKB">
        <authorList>
            <consortium name="WormBaseParasite"/>
        </authorList>
    </citation>
    <scope>IDENTIFICATION</scope>
</reference>
<evidence type="ECO:0000313" key="2">
    <source>
        <dbReference type="EMBL" id="VDP65790.1"/>
    </source>
</evidence>
<dbReference type="AlphaFoldDB" id="A0A183KTP0"/>
<evidence type="ECO:0000313" key="4">
    <source>
        <dbReference type="WBParaSite" id="SCUD_0001843301-mRNA-1"/>
    </source>
</evidence>
<evidence type="ECO:0000313" key="3">
    <source>
        <dbReference type="Proteomes" id="UP000279833"/>
    </source>
</evidence>
<dbReference type="WBParaSite" id="SCUD_0001843301-mRNA-1">
    <property type="protein sequence ID" value="SCUD_0001843301-mRNA-1"/>
    <property type="gene ID" value="SCUD_0001843301"/>
</dbReference>
<sequence length="99" mass="10392">MKTYSINDVSGPRIAPQPGQSHTCPAISNALAGSVVNAGKLVPNVGLLPIFKPVIVVDDNDDEGFVVTGIAGVIIVEFVFSRPLTPLLTLSSEHEIVIN</sequence>
<dbReference type="Proteomes" id="UP000279833">
    <property type="component" value="Unassembled WGS sequence"/>
</dbReference>
<keyword evidence="3" id="KW-1185">Reference proteome</keyword>
<feature type="region of interest" description="Disordered" evidence="1">
    <location>
        <begin position="1"/>
        <end position="21"/>
    </location>
</feature>
<reference evidence="2 3" key="2">
    <citation type="submission" date="2018-11" db="EMBL/GenBank/DDBJ databases">
        <authorList>
            <consortium name="Pathogen Informatics"/>
        </authorList>
    </citation>
    <scope>NUCLEOTIDE SEQUENCE [LARGE SCALE GENOMIC DNA]</scope>
    <source>
        <strain evidence="2">Dakar</strain>
        <strain evidence="3">Dakar, Senegal</strain>
    </source>
</reference>
<dbReference type="EMBL" id="UZAK01041005">
    <property type="protein sequence ID" value="VDP65790.1"/>
    <property type="molecule type" value="Genomic_DNA"/>
</dbReference>
<organism evidence="4">
    <name type="scientific">Schistosoma curassoni</name>
    <dbReference type="NCBI Taxonomy" id="6186"/>
    <lineage>
        <taxon>Eukaryota</taxon>
        <taxon>Metazoa</taxon>
        <taxon>Spiralia</taxon>
        <taxon>Lophotrochozoa</taxon>
        <taxon>Platyhelminthes</taxon>
        <taxon>Trematoda</taxon>
        <taxon>Digenea</taxon>
        <taxon>Strigeidida</taxon>
        <taxon>Schistosomatoidea</taxon>
        <taxon>Schistosomatidae</taxon>
        <taxon>Schistosoma</taxon>
    </lineage>
</organism>
<evidence type="ECO:0000256" key="1">
    <source>
        <dbReference type="SAM" id="MobiDB-lite"/>
    </source>
</evidence>